<reference evidence="2 3" key="1">
    <citation type="submission" date="2018-08" db="EMBL/GenBank/DDBJ databases">
        <title>Microbispora. triticiradicis sp. nov., a novel actinomycete isolated from the root of wheat (Triticum aestivum L.)).</title>
        <authorList>
            <person name="Han C."/>
        </authorList>
    </citation>
    <scope>NUCLEOTIDE SEQUENCE [LARGE SCALE GENOMIC DNA]</scope>
    <source>
        <strain evidence="2 3">NEAU-HRDPA2-9</strain>
    </source>
</reference>
<feature type="compositionally biased region" description="Low complexity" evidence="1">
    <location>
        <begin position="1"/>
        <end position="17"/>
    </location>
</feature>
<evidence type="ECO:0000313" key="3">
    <source>
        <dbReference type="Proteomes" id="UP000262538"/>
    </source>
</evidence>
<protein>
    <submittedName>
        <fullName evidence="2">Uncharacterized protein</fullName>
    </submittedName>
</protein>
<proteinExistence type="predicted"/>
<dbReference type="Proteomes" id="UP000262538">
    <property type="component" value="Unassembled WGS sequence"/>
</dbReference>
<feature type="region of interest" description="Disordered" evidence="1">
    <location>
        <begin position="1"/>
        <end position="128"/>
    </location>
</feature>
<organism evidence="2 3">
    <name type="scientific">Microbispora triticiradicis</name>
    <dbReference type="NCBI Taxonomy" id="2200763"/>
    <lineage>
        <taxon>Bacteria</taxon>
        <taxon>Bacillati</taxon>
        <taxon>Actinomycetota</taxon>
        <taxon>Actinomycetes</taxon>
        <taxon>Streptosporangiales</taxon>
        <taxon>Streptosporangiaceae</taxon>
        <taxon>Microbispora</taxon>
    </lineage>
</organism>
<name>A0ABX9L949_9ACTN</name>
<sequence>MIVRTSAPPSARASAHAVTHSWSAYPAGTTRSQTPRGAGAAVTGIGRQATRYRRPSAAARPLCRWCQSDRIGTTAPSDDRSSVPVTPSASATAPVSPVRTAAQKRVSAGTAVDGHDSEASGPGVAVSQ</sequence>
<evidence type="ECO:0000313" key="2">
    <source>
        <dbReference type="EMBL" id="RGA00486.1"/>
    </source>
</evidence>
<gene>
    <name evidence="2" type="ORF">DI270_034540</name>
</gene>
<evidence type="ECO:0000256" key="1">
    <source>
        <dbReference type="SAM" id="MobiDB-lite"/>
    </source>
</evidence>
<comment type="caution">
    <text evidence="2">The sequence shown here is derived from an EMBL/GenBank/DDBJ whole genome shotgun (WGS) entry which is preliminary data.</text>
</comment>
<feature type="compositionally biased region" description="Polar residues" evidence="1">
    <location>
        <begin position="83"/>
        <end position="93"/>
    </location>
</feature>
<accession>A0ABX9L949</accession>
<keyword evidence="3" id="KW-1185">Reference proteome</keyword>
<dbReference type="EMBL" id="QFZU02000265">
    <property type="protein sequence ID" value="RGA00486.1"/>
    <property type="molecule type" value="Genomic_DNA"/>
</dbReference>